<dbReference type="InterPro" id="IPR027463">
    <property type="entry name" value="AcrB_DN_DC_subdom"/>
</dbReference>
<dbReference type="GO" id="GO:0005886">
    <property type="term" value="C:plasma membrane"/>
    <property type="evidence" value="ECO:0007669"/>
    <property type="project" value="UniProtKB-SubCell"/>
</dbReference>
<sequence>MNIPALFIRRPVATSLLAVAILLSGLLAYFQLPVAPLPNIAYPVIVVQANMAGASPETMAATVAEPLERRLGTIADVAELTSTSYVGSSMIVVVFGLNRDINGAARDVEAAIQAARADLPTTLRANPTYRQYNPASAPIMVLALTSDTLTKAQLYDSADSVIQQQLSQVDGVGQITLGGGALPSVRVELQPGKLNSYGIGLEDVRAAIGAANADSAKGHIDQNGQRYEVLSNDQISKAAPYRDIVIAYRSGAPVFLRDVASVIDSNENIRNAGLYNGKSAVLVIVYPLPGSNVVKTVAQIQARLPAIEAALPNSIHVNVAIDRSESVRASTADTGRTLFIAVLLVVGVVFVFLLSPRATLIPAVALPLSIVGTFGPMYLMGYSIDNLSLMALTIGTGFVVDDAVVVLENIVRHLEAGLDPKEAAIRGAGEVGFTVISMSLSLIAVFLPILLMPGIVGLLFHEFAVTLSIAILLSLVISLTITPTMCAYVLRRERAGHSKARIAVWIDAQFARFRDAYSRSLDLVLDHAGLIIISLLALLVANVFLFRLLSATFFPEQDTGILIGQIIADQSISFNGMQKKLAQLQAIVQKDPAVASVAGFTGGRALNTANVFIELKPLAQRHLSATQVVNRLRPKLSAVSGAQLFLQAQQDLRIGGRQSAAEYQYTLTSDDPDALFKWVPKLVAELGKYRGQILDVNSDLQQHGLQAYVNISRSTAMRYGFAANQIDNVLYDAFGQRTVSTIFNPLNQYFVVMEVAPEYWQYPQSIDGLYLSTAAGNPSGSQQTQMQGATVSGVTQPVAIAAPASAAATTNALNSNAQANAVTNSIANSKGGSSSGSADSTAAETMVPLSAMMTWSSSHTATQVNHQGGLVAGTISFNLPAGGSLSAVETTIQKASRDIGMPASVHGAFAGAAQAYAQSMGTVPLLILAALLVVYIVLGVLYENTIHPLTILSTLPSAGIGATLALLIFGTPFSVIAMIGIILLIGIVKKNGIMMVDVAIQLQRNEGRDARSAIHEAAVVRLRPIMMTTAAAVLGALPLAIGIGQGASLRQPLGVTVMGGLLLSQVFTLYTTPVIYLYLDRLRSKVARWSARLPWNRRPDTPDATDTSAS</sequence>
<protein>
    <submittedName>
        <fullName evidence="9">Multidrug efflux pump</fullName>
    </submittedName>
</protein>
<dbReference type="Gene3D" id="1.20.1640.10">
    <property type="entry name" value="Multidrug efflux transporter AcrB transmembrane domain"/>
    <property type="match status" value="3"/>
</dbReference>
<evidence type="ECO:0000256" key="2">
    <source>
        <dbReference type="ARBA" id="ARBA00022448"/>
    </source>
</evidence>
<organism evidence="9 10">
    <name type="scientific">Paraburkholderia rhizosphaerae</name>
    <dbReference type="NCBI Taxonomy" id="480658"/>
    <lineage>
        <taxon>Bacteria</taxon>
        <taxon>Pseudomonadati</taxon>
        <taxon>Pseudomonadota</taxon>
        <taxon>Betaproteobacteria</taxon>
        <taxon>Burkholderiales</taxon>
        <taxon>Burkholderiaceae</taxon>
        <taxon>Paraburkholderia</taxon>
    </lineage>
</organism>
<dbReference type="AlphaFoldDB" id="A0A4V3HE53"/>
<feature type="transmembrane region" description="Helical" evidence="8">
    <location>
        <begin position="361"/>
        <end position="381"/>
    </location>
</feature>
<feature type="transmembrane region" description="Helical" evidence="8">
    <location>
        <begin position="463"/>
        <end position="490"/>
    </location>
</feature>
<dbReference type="Proteomes" id="UP000295509">
    <property type="component" value="Unassembled WGS sequence"/>
</dbReference>
<keyword evidence="5 8" id="KW-0812">Transmembrane</keyword>
<dbReference type="SUPFAM" id="SSF82693">
    <property type="entry name" value="Multidrug efflux transporter AcrB pore domain, PN1, PN2, PC1 and PC2 subdomains"/>
    <property type="match status" value="3"/>
</dbReference>
<dbReference type="OrthoDB" id="8764373at2"/>
<dbReference type="EMBL" id="SORE01000017">
    <property type="protein sequence ID" value="TDY43803.1"/>
    <property type="molecule type" value="Genomic_DNA"/>
</dbReference>
<dbReference type="PANTHER" id="PTHR32063:SF34">
    <property type="entry name" value="MULTIDRUG RESISTANCE PROTEIN MDTC"/>
    <property type="match status" value="1"/>
</dbReference>
<dbReference type="Gene3D" id="3.30.70.1320">
    <property type="entry name" value="Multidrug efflux transporter AcrB pore domain like"/>
    <property type="match status" value="1"/>
</dbReference>
<evidence type="ECO:0000256" key="8">
    <source>
        <dbReference type="SAM" id="Phobius"/>
    </source>
</evidence>
<dbReference type="InterPro" id="IPR001036">
    <property type="entry name" value="Acrflvin-R"/>
</dbReference>
<feature type="transmembrane region" description="Helical" evidence="8">
    <location>
        <begin position="1025"/>
        <end position="1047"/>
    </location>
</feature>
<evidence type="ECO:0000256" key="4">
    <source>
        <dbReference type="ARBA" id="ARBA00022519"/>
    </source>
</evidence>
<feature type="transmembrane region" description="Helical" evidence="8">
    <location>
        <begin position="337"/>
        <end position="354"/>
    </location>
</feature>
<dbReference type="Gene3D" id="3.30.2090.10">
    <property type="entry name" value="Multidrug efflux transporter AcrB TolC docking domain, DN and DC subdomains"/>
    <property type="match status" value="3"/>
</dbReference>
<dbReference type="SUPFAM" id="SSF82866">
    <property type="entry name" value="Multidrug efflux transporter AcrB transmembrane domain"/>
    <property type="match status" value="2"/>
</dbReference>
<dbReference type="Gene3D" id="3.30.70.1440">
    <property type="entry name" value="Multidrug efflux transporter AcrB pore domain"/>
    <property type="match status" value="2"/>
</dbReference>
<evidence type="ECO:0000256" key="3">
    <source>
        <dbReference type="ARBA" id="ARBA00022475"/>
    </source>
</evidence>
<dbReference type="FunFam" id="1.20.1640.10:FF:000001">
    <property type="entry name" value="Efflux pump membrane transporter"/>
    <property type="match status" value="1"/>
</dbReference>
<dbReference type="SUPFAM" id="SSF82714">
    <property type="entry name" value="Multidrug efflux transporter AcrB TolC docking domain, DN and DC subdomains"/>
    <property type="match status" value="2"/>
</dbReference>
<keyword evidence="10" id="KW-1185">Reference proteome</keyword>
<feature type="transmembrane region" description="Helical" evidence="8">
    <location>
        <begin position="1053"/>
        <end position="1079"/>
    </location>
</feature>
<dbReference type="PANTHER" id="PTHR32063">
    <property type="match status" value="1"/>
</dbReference>
<keyword evidence="3" id="KW-1003">Cell membrane</keyword>
<gene>
    <name evidence="9" type="ORF">BX592_1174</name>
</gene>
<dbReference type="RefSeq" id="WP_134194173.1">
    <property type="nucleotide sequence ID" value="NZ_JBHLUW010000016.1"/>
</dbReference>
<comment type="subcellular location">
    <subcellularLocation>
        <location evidence="1">Cell inner membrane</location>
        <topology evidence="1">Multi-pass membrane protein</topology>
    </subcellularLocation>
</comment>
<feature type="transmembrane region" description="Helical" evidence="8">
    <location>
        <begin position="431"/>
        <end position="451"/>
    </location>
</feature>
<keyword evidence="6 8" id="KW-1133">Transmembrane helix</keyword>
<keyword evidence="7 8" id="KW-0472">Membrane</keyword>
<dbReference type="GO" id="GO:0042910">
    <property type="term" value="F:xenobiotic transmembrane transporter activity"/>
    <property type="evidence" value="ECO:0007669"/>
    <property type="project" value="TreeGrafter"/>
</dbReference>
<reference evidence="9 10" key="1">
    <citation type="submission" date="2019-03" db="EMBL/GenBank/DDBJ databases">
        <title>Genomic Encyclopedia of Type Strains, Phase III (KMG-III): the genomes of soil and plant-associated and newly described type strains.</title>
        <authorList>
            <person name="Whitman W."/>
        </authorList>
    </citation>
    <scope>NUCLEOTIDE SEQUENCE [LARGE SCALE GENOMIC DNA]</scope>
    <source>
        <strain evidence="9 10">LMG 29544</strain>
    </source>
</reference>
<evidence type="ECO:0000256" key="1">
    <source>
        <dbReference type="ARBA" id="ARBA00004429"/>
    </source>
</evidence>
<feature type="transmembrane region" description="Helical" evidence="8">
    <location>
        <begin position="387"/>
        <end position="411"/>
    </location>
</feature>
<dbReference type="Gene3D" id="3.30.70.1430">
    <property type="entry name" value="Multidrug efflux transporter AcrB pore domain"/>
    <property type="match status" value="2"/>
</dbReference>
<keyword evidence="4" id="KW-0997">Cell inner membrane</keyword>
<proteinExistence type="predicted"/>
<evidence type="ECO:0000313" key="10">
    <source>
        <dbReference type="Proteomes" id="UP000295509"/>
    </source>
</evidence>
<feature type="transmembrane region" description="Helical" evidence="8">
    <location>
        <begin position="528"/>
        <end position="549"/>
    </location>
</feature>
<name>A0A4V3HE53_9BURK</name>
<dbReference type="PRINTS" id="PR00702">
    <property type="entry name" value="ACRIFLAVINRP"/>
</dbReference>
<evidence type="ECO:0000256" key="6">
    <source>
        <dbReference type="ARBA" id="ARBA00022989"/>
    </source>
</evidence>
<evidence type="ECO:0000256" key="7">
    <source>
        <dbReference type="ARBA" id="ARBA00023136"/>
    </source>
</evidence>
<feature type="transmembrane region" description="Helical" evidence="8">
    <location>
        <begin position="923"/>
        <end position="942"/>
    </location>
</feature>
<dbReference type="Pfam" id="PF00873">
    <property type="entry name" value="ACR_tran"/>
    <property type="match status" value="2"/>
</dbReference>
<accession>A0A4V3HE53</accession>
<evidence type="ECO:0000313" key="9">
    <source>
        <dbReference type="EMBL" id="TDY43803.1"/>
    </source>
</evidence>
<comment type="caution">
    <text evidence="9">The sequence shown here is derived from an EMBL/GenBank/DDBJ whole genome shotgun (WGS) entry which is preliminary data.</text>
</comment>
<evidence type="ECO:0000256" key="5">
    <source>
        <dbReference type="ARBA" id="ARBA00022692"/>
    </source>
</evidence>
<keyword evidence="2" id="KW-0813">Transport</keyword>